<dbReference type="EMBL" id="JAAAID010000876">
    <property type="protein sequence ID" value="KAG0013222.1"/>
    <property type="molecule type" value="Genomic_DNA"/>
</dbReference>
<protein>
    <submittedName>
        <fullName evidence="1">Uncharacterized protein</fullName>
    </submittedName>
</protein>
<gene>
    <name evidence="1" type="ORF">BGZ80_011218</name>
</gene>
<sequence length="256" mass="28406">MSVAIESANNHSFETPFDIQSILTSESASLEASMTKEQILAIGNHLSRINARLIRLSLDQSFKDLQEAVVEFLGLPCCSELQVLEYKAGGSSFGQILLSPSTAPTANITSEQLQNEAFIHARIPFTKTLTTLHLGYNSDAAQSKSDIGILNTVLKRFPQLQEFSMSSPLDDLSLLEGLKPTGLKKLSVTINSEAGLDGEEAENKIREELRKGLGEAEQQVEIEIEIDERSSNYYLNVSRDRHFQAFIRRFGGERKQ</sequence>
<keyword evidence="2" id="KW-1185">Reference proteome</keyword>
<reference evidence="1" key="1">
    <citation type="journal article" date="2020" name="Fungal Divers.">
        <title>Resolving the Mortierellaceae phylogeny through synthesis of multi-gene phylogenetics and phylogenomics.</title>
        <authorList>
            <person name="Vandepol N."/>
            <person name="Liber J."/>
            <person name="Desiro A."/>
            <person name="Na H."/>
            <person name="Kennedy M."/>
            <person name="Barry K."/>
            <person name="Grigoriev I.V."/>
            <person name="Miller A.N."/>
            <person name="O'Donnell K."/>
            <person name="Stajich J.E."/>
            <person name="Bonito G."/>
        </authorList>
    </citation>
    <scope>NUCLEOTIDE SEQUENCE</scope>
    <source>
        <strain evidence="1">NRRL 2769</strain>
    </source>
</reference>
<dbReference type="Proteomes" id="UP000703661">
    <property type="component" value="Unassembled WGS sequence"/>
</dbReference>
<evidence type="ECO:0000313" key="1">
    <source>
        <dbReference type="EMBL" id="KAG0013222.1"/>
    </source>
</evidence>
<evidence type="ECO:0000313" key="2">
    <source>
        <dbReference type="Proteomes" id="UP000703661"/>
    </source>
</evidence>
<proteinExistence type="predicted"/>
<dbReference type="AlphaFoldDB" id="A0A9P6SZS6"/>
<organism evidence="1 2">
    <name type="scientific">Entomortierella chlamydospora</name>
    <dbReference type="NCBI Taxonomy" id="101097"/>
    <lineage>
        <taxon>Eukaryota</taxon>
        <taxon>Fungi</taxon>
        <taxon>Fungi incertae sedis</taxon>
        <taxon>Mucoromycota</taxon>
        <taxon>Mortierellomycotina</taxon>
        <taxon>Mortierellomycetes</taxon>
        <taxon>Mortierellales</taxon>
        <taxon>Mortierellaceae</taxon>
        <taxon>Entomortierella</taxon>
    </lineage>
</organism>
<comment type="caution">
    <text evidence="1">The sequence shown here is derived from an EMBL/GenBank/DDBJ whole genome shotgun (WGS) entry which is preliminary data.</text>
</comment>
<name>A0A9P6SZS6_9FUNG</name>
<accession>A0A9P6SZS6</accession>